<reference evidence="10" key="2">
    <citation type="submission" date="2021-05" db="EMBL/GenBank/DDBJ databases">
        <title>Protein family content uncovers lineage relationships and bacterial pathway maintenance mechanisms in DPANN archaea.</title>
        <authorList>
            <person name="Castelle C.J."/>
            <person name="Meheust R."/>
            <person name="Jaffe A.L."/>
            <person name="Seitz K."/>
            <person name="Gong X."/>
            <person name="Baker B.J."/>
            <person name="Banfield J.F."/>
        </authorList>
    </citation>
    <scope>NUCLEOTIDE SEQUENCE</scope>
    <source>
        <strain evidence="10">RIFCSPHIGHO2_01_FULL_AR10_44_11</strain>
    </source>
</reference>
<dbReference type="InterPro" id="IPR014729">
    <property type="entry name" value="Rossmann-like_a/b/a_fold"/>
</dbReference>
<evidence type="ECO:0000256" key="8">
    <source>
        <dbReference type="NCBIfam" id="TIGR00234"/>
    </source>
</evidence>
<evidence type="ECO:0000256" key="6">
    <source>
        <dbReference type="ARBA" id="ARBA00023146"/>
    </source>
</evidence>
<protein>
    <recommendedName>
        <fullName evidence="1 8">Tyrosine--tRNA ligase</fullName>
        <ecNumber evidence="1 8">6.1.1.1</ecNumber>
    </recommendedName>
</protein>
<dbReference type="InterPro" id="IPR001412">
    <property type="entry name" value="aa-tRNA-synth_I_CS"/>
</dbReference>
<accession>A0A8T4KTN8</accession>
<evidence type="ECO:0000256" key="1">
    <source>
        <dbReference type="ARBA" id="ARBA00013160"/>
    </source>
</evidence>
<keyword evidence="2 9" id="KW-0436">Ligase</keyword>
<comment type="caution">
    <text evidence="10">The sequence shown here is derived from an EMBL/GenBank/DDBJ whole genome shotgun (WGS) entry which is preliminary data.</text>
</comment>
<dbReference type="PANTHER" id="PTHR46264">
    <property type="entry name" value="TYROSINE-TRNA LIGASE"/>
    <property type="match status" value="1"/>
</dbReference>
<gene>
    <name evidence="10" type="ORF">J4415_02455</name>
</gene>
<comment type="similarity">
    <text evidence="9">Belongs to the class-I aminoacyl-tRNA synthetase family.</text>
</comment>
<organism evidence="10 11">
    <name type="scientific">Candidatus Iainarchaeum sp</name>
    <dbReference type="NCBI Taxonomy" id="3101447"/>
    <lineage>
        <taxon>Archaea</taxon>
        <taxon>Candidatus Iainarchaeota</taxon>
        <taxon>Candidatus Iainarchaeia</taxon>
        <taxon>Candidatus Iainarchaeales</taxon>
        <taxon>Candidatus Iainarchaeaceae</taxon>
        <taxon>Candidatus Iainarchaeum</taxon>
    </lineage>
</organism>
<evidence type="ECO:0000313" key="10">
    <source>
        <dbReference type="EMBL" id="MBS3057467.1"/>
    </source>
</evidence>
<dbReference type="InterPro" id="IPR023617">
    <property type="entry name" value="Tyr-tRNA-ligase_arc/euk-type"/>
</dbReference>
<dbReference type="GO" id="GO:0004831">
    <property type="term" value="F:tyrosine-tRNA ligase activity"/>
    <property type="evidence" value="ECO:0007669"/>
    <property type="project" value="UniProtKB-UniRule"/>
</dbReference>
<evidence type="ECO:0000256" key="4">
    <source>
        <dbReference type="ARBA" id="ARBA00022840"/>
    </source>
</evidence>
<keyword evidence="6 9" id="KW-0030">Aminoacyl-tRNA synthetase</keyword>
<reference evidence="10" key="1">
    <citation type="submission" date="2021-03" db="EMBL/GenBank/DDBJ databases">
        <authorList>
            <person name="Jaffe A."/>
        </authorList>
    </citation>
    <scope>NUCLEOTIDE SEQUENCE</scope>
    <source>
        <strain evidence="10">RIFCSPHIGHO2_01_FULL_AR10_44_11</strain>
    </source>
</reference>
<keyword evidence="3 9" id="KW-0547">Nucleotide-binding</keyword>
<keyword evidence="5 9" id="KW-0648">Protein biosynthesis</keyword>
<dbReference type="PANTHER" id="PTHR46264:SF4">
    <property type="entry name" value="TYROSINE--TRNA LIGASE, CYTOPLASMIC"/>
    <property type="match status" value="1"/>
</dbReference>
<dbReference type="GO" id="GO:0005737">
    <property type="term" value="C:cytoplasm"/>
    <property type="evidence" value="ECO:0007669"/>
    <property type="project" value="UniProtKB-UniRule"/>
</dbReference>
<dbReference type="NCBIfam" id="NF006330">
    <property type="entry name" value="PRK08560.1"/>
    <property type="match status" value="1"/>
</dbReference>
<comment type="catalytic activity">
    <reaction evidence="7">
        <text>tRNA(Tyr) + L-tyrosine + ATP = L-tyrosyl-tRNA(Tyr) + AMP + diphosphate + H(+)</text>
        <dbReference type="Rhea" id="RHEA:10220"/>
        <dbReference type="Rhea" id="RHEA-COMP:9706"/>
        <dbReference type="Rhea" id="RHEA-COMP:9707"/>
        <dbReference type="ChEBI" id="CHEBI:15378"/>
        <dbReference type="ChEBI" id="CHEBI:30616"/>
        <dbReference type="ChEBI" id="CHEBI:33019"/>
        <dbReference type="ChEBI" id="CHEBI:58315"/>
        <dbReference type="ChEBI" id="CHEBI:78442"/>
        <dbReference type="ChEBI" id="CHEBI:78536"/>
        <dbReference type="ChEBI" id="CHEBI:456215"/>
        <dbReference type="EC" id="6.1.1.1"/>
    </reaction>
</comment>
<evidence type="ECO:0000256" key="9">
    <source>
        <dbReference type="RuleBase" id="RU363036"/>
    </source>
</evidence>
<evidence type="ECO:0000256" key="2">
    <source>
        <dbReference type="ARBA" id="ARBA00022598"/>
    </source>
</evidence>
<dbReference type="Pfam" id="PF00579">
    <property type="entry name" value="tRNA-synt_1b"/>
    <property type="match status" value="1"/>
</dbReference>
<dbReference type="GO" id="GO:0005524">
    <property type="term" value="F:ATP binding"/>
    <property type="evidence" value="ECO:0007669"/>
    <property type="project" value="UniProtKB-KW"/>
</dbReference>
<evidence type="ECO:0000256" key="7">
    <source>
        <dbReference type="ARBA" id="ARBA00048248"/>
    </source>
</evidence>
<dbReference type="EC" id="6.1.1.1" evidence="1 8"/>
<evidence type="ECO:0000256" key="3">
    <source>
        <dbReference type="ARBA" id="ARBA00022741"/>
    </source>
</evidence>
<proteinExistence type="inferred from homology"/>
<dbReference type="EMBL" id="JAGVWD010000037">
    <property type="protein sequence ID" value="MBS3057467.1"/>
    <property type="molecule type" value="Genomic_DNA"/>
</dbReference>
<dbReference type="PIRSF" id="PIRSF006588">
    <property type="entry name" value="TyrRS_arch_euk"/>
    <property type="match status" value="1"/>
</dbReference>
<evidence type="ECO:0000313" key="11">
    <source>
        <dbReference type="Proteomes" id="UP000677687"/>
    </source>
</evidence>
<dbReference type="PROSITE" id="PS00178">
    <property type="entry name" value="AA_TRNA_LIGASE_I"/>
    <property type="match status" value="1"/>
</dbReference>
<dbReference type="Proteomes" id="UP000677687">
    <property type="component" value="Unassembled WGS sequence"/>
</dbReference>
<dbReference type="Gene3D" id="1.10.240.10">
    <property type="entry name" value="Tyrosyl-Transfer RNA Synthetase"/>
    <property type="match status" value="1"/>
</dbReference>
<name>A0A8T4KTN8_9ARCH</name>
<dbReference type="InterPro" id="IPR050489">
    <property type="entry name" value="Tyr-tRNA_synthase"/>
</dbReference>
<dbReference type="AlphaFoldDB" id="A0A8T4KTN8"/>
<sequence length="325" mass="36972">MAKLSLEERMQLIRRNSAEIVTEEELAQLLQGKKKPIAYCGYEPSGELHIGHLVTLFKLLDMEKAGFQVKILLADWHAWLNKKGDWKTIHESAKLYEKACRKIGFKNAKFFLGSKFQRKQNYIDDVFMLALHTTINRGLRSMQEVARDVENATISQTLYPLMQIADIKYLEADVAEAGLEQRKIHMLARETLELIKYKKPAFVHTPLINSLQGPGQKMSSSVPESFISVRDSAEDIKNKINKAFCPEGIIENNPVLEITKLIVFPKITLLEINRPEKFGGAVSFGSYEALEKAFASKELHPMDLKNAVAEKLAEILEPIRGEFRK</sequence>
<evidence type="ECO:0000256" key="5">
    <source>
        <dbReference type="ARBA" id="ARBA00022917"/>
    </source>
</evidence>
<keyword evidence="4 9" id="KW-0067">ATP-binding</keyword>
<dbReference type="InterPro" id="IPR002305">
    <property type="entry name" value="aa-tRNA-synth_Ic"/>
</dbReference>
<dbReference type="InterPro" id="IPR002307">
    <property type="entry name" value="Tyr-tRNA-ligase"/>
</dbReference>
<dbReference type="PRINTS" id="PR01040">
    <property type="entry name" value="TRNASYNTHTYR"/>
</dbReference>
<dbReference type="NCBIfam" id="TIGR00234">
    <property type="entry name" value="tyrS"/>
    <property type="match status" value="1"/>
</dbReference>
<dbReference type="GO" id="GO:0006437">
    <property type="term" value="P:tyrosyl-tRNA aminoacylation"/>
    <property type="evidence" value="ECO:0007669"/>
    <property type="project" value="UniProtKB-UniRule"/>
</dbReference>
<dbReference type="Gene3D" id="3.40.50.620">
    <property type="entry name" value="HUPs"/>
    <property type="match status" value="1"/>
</dbReference>
<dbReference type="SUPFAM" id="SSF52374">
    <property type="entry name" value="Nucleotidylyl transferase"/>
    <property type="match status" value="1"/>
</dbReference>